<feature type="domain" description="Myosin motor" evidence="4">
    <location>
        <begin position="1"/>
        <end position="226"/>
    </location>
</feature>
<keyword evidence="2" id="KW-0963">Cytoplasm</keyword>
<accession>A0A183D0U9</accession>
<dbReference type="PANTHER" id="PTHR46184:SF5">
    <property type="entry name" value="UNCONVENTIONAL MYOSIN-IXA-LIKE"/>
    <property type="match status" value="1"/>
</dbReference>
<dbReference type="InterPro" id="IPR046987">
    <property type="entry name" value="Myo9"/>
</dbReference>
<comment type="subcellular location">
    <subcellularLocation>
        <location evidence="1">Cytoplasm</location>
    </subcellularLocation>
</comment>
<dbReference type="Pfam" id="PF00063">
    <property type="entry name" value="Myosin_head"/>
    <property type="match status" value="1"/>
</dbReference>
<dbReference type="PROSITE" id="PS51456">
    <property type="entry name" value="MYOSIN_MOTOR"/>
    <property type="match status" value="1"/>
</dbReference>
<keyword evidence="3" id="KW-0009">Actin-binding</keyword>
<dbReference type="GO" id="GO:0005737">
    <property type="term" value="C:cytoplasm"/>
    <property type="evidence" value="ECO:0007669"/>
    <property type="project" value="UniProtKB-SubCell"/>
</dbReference>
<dbReference type="GO" id="GO:0005884">
    <property type="term" value="C:actin filament"/>
    <property type="evidence" value="ECO:0007669"/>
    <property type="project" value="TreeGrafter"/>
</dbReference>
<dbReference type="WBParaSite" id="GPUH_0000234501-mRNA-1">
    <property type="protein sequence ID" value="GPUH_0000234501-mRNA-1"/>
    <property type="gene ID" value="GPUH_0000234501"/>
</dbReference>
<dbReference type="PANTHER" id="PTHR46184">
    <property type="entry name" value="UNCONVENTIONAL MYOSIN-IXB-LIKE PROTEIN"/>
    <property type="match status" value="1"/>
</dbReference>
<reference evidence="5" key="1">
    <citation type="submission" date="2016-06" db="UniProtKB">
        <authorList>
            <consortium name="WormBaseParasite"/>
        </authorList>
    </citation>
    <scope>IDENTIFICATION</scope>
</reference>
<evidence type="ECO:0000259" key="4">
    <source>
        <dbReference type="PROSITE" id="PS51456"/>
    </source>
</evidence>
<dbReference type="GO" id="GO:0005096">
    <property type="term" value="F:GTPase activator activity"/>
    <property type="evidence" value="ECO:0007669"/>
    <property type="project" value="InterPro"/>
</dbReference>
<evidence type="ECO:0000256" key="2">
    <source>
        <dbReference type="ARBA" id="ARBA00022490"/>
    </source>
</evidence>
<dbReference type="Gene3D" id="1.20.58.530">
    <property type="match status" value="1"/>
</dbReference>
<dbReference type="SUPFAM" id="SSF52540">
    <property type="entry name" value="P-loop containing nucleoside triphosphate hydrolases"/>
    <property type="match status" value="1"/>
</dbReference>
<protein>
    <submittedName>
        <fullName evidence="5">Myosin motor domain-containing protein</fullName>
    </submittedName>
</protein>
<dbReference type="GO" id="GO:0051015">
    <property type="term" value="F:actin filament binding"/>
    <property type="evidence" value="ECO:0007669"/>
    <property type="project" value="TreeGrafter"/>
</dbReference>
<comment type="caution">
    <text evidence="3">Lacks conserved residue(s) required for the propagation of feature annotation.</text>
</comment>
<dbReference type="InterPro" id="IPR027417">
    <property type="entry name" value="P-loop_NTPase"/>
</dbReference>
<evidence type="ECO:0000256" key="1">
    <source>
        <dbReference type="ARBA" id="ARBA00004496"/>
    </source>
</evidence>
<dbReference type="GO" id="GO:0000146">
    <property type="term" value="F:microfilament motor activity"/>
    <property type="evidence" value="ECO:0007669"/>
    <property type="project" value="InterPro"/>
</dbReference>
<sequence length="226" mass="25738">LQAYFNQHIFQFEQSKPYGILRLIDEESNINNGTDESMLDKLNCFLKNNEYYEIPQKRESAFTVAHYAGKVKYQIAGFREKNKDLMRQDVLMTIKKSKSAFVRGLVGDDPVAVFRWNMIRATFQAVNAFRQAGKLMAKADSMEHLNLPQSANATLKRVGSDVHLSAFLRGEITPELVPDFCDTSFFKTIATHARKPPGMQAEDRHSALKTLQCAVFIVYTQKLASF</sequence>
<dbReference type="GO" id="GO:0005524">
    <property type="term" value="F:ATP binding"/>
    <property type="evidence" value="ECO:0007669"/>
    <property type="project" value="InterPro"/>
</dbReference>
<dbReference type="GO" id="GO:0016459">
    <property type="term" value="C:myosin complex"/>
    <property type="evidence" value="ECO:0007669"/>
    <property type="project" value="UniProtKB-KW"/>
</dbReference>
<dbReference type="GO" id="GO:0035556">
    <property type="term" value="P:intracellular signal transduction"/>
    <property type="evidence" value="ECO:0007669"/>
    <property type="project" value="InterPro"/>
</dbReference>
<dbReference type="InterPro" id="IPR001609">
    <property type="entry name" value="Myosin_head_motor_dom-like"/>
</dbReference>
<proteinExistence type="inferred from homology"/>
<keyword evidence="3" id="KW-0518">Myosin</keyword>
<organism evidence="5">
    <name type="scientific">Gongylonema pulchrum</name>
    <dbReference type="NCBI Taxonomy" id="637853"/>
    <lineage>
        <taxon>Eukaryota</taxon>
        <taxon>Metazoa</taxon>
        <taxon>Ecdysozoa</taxon>
        <taxon>Nematoda</taxon>
        <taxon>Chromadorea</taxon>
        <taxon>Rhabditida</taxon>
        <taxon>Spirurina</taxon>
        <taxon>Spiruromorpha</taxon>
        <taxon>Spiruroidea</taxon>
        <taxon>Gongylonematidae</taxon>
        <taxon>Gongylonema</taxon>
    </lineage>
</organism>
<evidence type="ECO:0000256" key="3">
    <source>
        <dbReference type="PROSITE-ProRule" id="PRU00782"/>
    </source>
</evidence>
<name>A0A183D0U9_9BILA</name>
<dbReference type="AlphaFoldDB" id="A0A183D0U9"/>
<keyword evidence="3" id="KW-0505">Motor protein</keyword>
<comment type="similarity">
    <text evidence="3">Belongs to the TRAFAC class myosin-kinesin ATPase superfamily. Myosin family.</text>
</comment>
<evidence type="ECO:0000313" key="5">
    <source>
        <dbReference type="WBParaSite" id="GPUH_0000234501-mRNA-1"/>
    </source>
</evidence>